<keyword evidence="4" id="KW-0689">Ribosomal protein</keyword>
<evidence type="ECO:0000313" key="9">
    <source>
        <dbReference type="Proteomes" id="UP000014760"/>
    </source>
</evidence>
<evidence type="ECO:0000256" key="6">
    <source>
        <dbReference type="ARBA" id="ARBA00023274"/>
    </source>
</evidence>
<evidence type="ECO:0008006" key="10">
    <source>
        <dbReference type="Google" id="ProtNLM"/>
    </source>
</evidence>
<reference evidence="8" key="3">
    <citation type="submission" date="2015-06" db="UniProtKB">
        <authorList>
            <consortium name="EnsemblMetazoa"/>
        </authorList>
    </citation>
    <scope>IDENTIFICATION</scope>
</reference>
<dbReference type="InterPro" id="IPR009019">
    <property type="entry name" value="KH_sf_prok-type"/>
</dbReference>
<reference evidence="9" key="1">
    <citation type="submission" date="2012-12" db="EMBL/GenBank/DDBJ databases">
        <authorList>
            <person name="Hellsten U."/>
            <person name="Grimwood J."/>
            <person name="Chapman J.A."/>
            <person name="Shapiro H."/>
            <person name="Aerts A."/>
            <person name="Otillar R.P."/>
            <person name="Terry A.Y."/>
            <person name="Boore J.L."/>
            <person name="Simakov O."/>
            <person name="Marletaz F."/>
            <person name="Cho S.-J."/>
            <person name="Edsinger-Gonzales E."/>
            <person name="Havlak P."/>
            <person name="Kuo D.-H."/>
            <person name="Larsson T."/>
            <person name="Lv J."/>
            <person name="Arendt D."/>
            <person name="Savage R."/>
            <person name="Osoegawa K."/>
            <person name="de Jong P."/>
            <person name="Lindberg D.R."/>
            <person name="Seaver E.C."/>
            <person name="Weisblat D.A."/>
            <person name="Putnam N.H."/>
            <person name="Grigoriev I.V."/>
            <person name="Rokhsar D.S."/>
        </authorList>
    </citation>
    <scope>NUCLEOTIDE SEQUENCE</scope>
    <source>
        <strain evidence="9">I ESC-2004</strain>
    </source>
</reference>
<keyword evidence="3" id="KW-0809">Transit peptide</keyword>
<accession>R7V360</accession>
<evidence type="ECO:0000256" key="2">
    <source>
        <dbReference type="ARBA" id="ARBA00010761"/>
    </source>
</evidence>
<comment type="subcellular location">
    <subcellularLocation>
        <location evidence="1">Mitochondrion</location>
    </subcellularLocation>
</comment>
<evidence type="ECO:0000256" key="4">
    <source>
        <dbReference type="ARBA" id="ARBA00022980"/>
    </source>
</evidence>
<dbReference type="GO" id="GO:0003723">
    <property type="term" value="F:RNA binding"/>
    <property type="evidence" value="ECO:0007669"/>
    <property type="project" value="InterPro"/>
</dbReference>
<dbReference type="FunCoup" id="R7V360">
    <property type="interactions" value="177"/>
</dbReference>
<comment type="similarity">
    <text evidence="2">Belongs to the universal ribosomal protein uS3 family.</text>
</comment>
<keyword evidence="9" id="KW-1185">Reference proteome</keyword>
<dbReference type="Proteomes" id="UP000014760">
    <property type="component" value="Unassembled WGS sequence"/>
</dbReference>
<protein>
    <recommendedName>
        <fullName evidence="10">28S ribosomal protein S24, mitochondrial</fullName>
    </recommendedName>
</protein>
<reference evidence="7 9" key="2">
    <citation type="journal article" date="2013" name="Nature">
        <title>Insights into bilaterian evolution from three spiralian genomes.</title>
        <authorList>
            <person name="Simakov O."/>
            <person name="Marletaz F."/>
            <person name="Cho S.J."/>
            <person name="Edsinger-Gonzales E."/>
            <person name="Havlak P."/>
            <person name="Hellsten U."/>
            <person name="Kuo D.H."/>
            <person name="Larsson T."/>
            <person name="Lv J."/>
            <person name="Arendt D."/>
            <person name="Savage R."/>
            <person name="Osoegawa K."/>
            <person name="de Jong P."/>
            <person name="Grimwood J."/>
            <person name="Chapman J.A."/>
            <person name="Shapiro H."/>
            <person name="Aerts A."/>
            <person name="Otillar R.P."/>
            <person name="Terry A.Y."/>
            <person name="Boore J.L."/>
            <person name="Grigoriev I.V."/>
            <person name="Lindberg D.R."/>
            <person name="Seaver E.C."/>
            <person name="Weisblat D.A."/>
            <person name="Putnam N.H."/>
            <person name="Rokhsar D.S."/>
        </authorList>
    </citation>
    <scope>NUCLEOTIDE SEQUENCE</scope>
    <source>
        <strain evidence="7 9">I ESC-2004</strain>
    </source>
</reference>
<evidence type="ECO:0000256" key="3">
    <source>
        <dbReference type="ARBA" id="ARBA00022946"/>
    </source>
</evidence>
<dbReference type="SUPFAM" id="SSF54814">
    <property type="entry name" value="Prokaryotic type KH domain (KH-domain type II)"/>
    <property type="match status" value="1"/>
</dbReference>
<evidence type="ECO:0000256" key="5">
    <source>
        <dbReference type="ARBA" id="ARBA00023128"/>
    </source>
</evidence>
<dbReference type="GO" id="GO:1990904">
    <property type="term" value="C:ribonucleoprotein complex"/>
    <property type="evidence" value="ECO:0007669"/>
    <property type="project" value="UniProtKB-KW"/>
</dbReference>
<dbReference type="GO" id="GO:0005840">
    <property type="term" value="C:ribosome"/>
    <property type="evidence" value="ECO:0007669"/>
    <property type="project" value="UniProtKB-KW"/>
</dbReference>
<dbReference type="OrthoDB" id="5950413at2759"/>
<keyword evidence="5" id="KW-0496">Mitochondrion</keyword>
<dbReference type="GO" id="GO:0006412">
    <property type="term" value="P:translation"/>
    <property type="evidence" value="ECO:0007669"/>
    <property type="project" value="TreeGrafter"/>
</dbReference>
<evidence type="ECO:0000256" key="1">
    <source>
        <dbReference type="ARBA" id="ARBA00004173"/>
    </source>
</evidence>
<dbReference type="EMBL" id="KB297234">
    <property type="protein sequence ID" value="ELU10761.1"/>
    <property type="molecule type" value="Genomic_DNA"/>
</dbReference>
<dbReference type="HOGENOM" id="CLU_134150_1_0_1"/>
<name>R7V360_CAPTE</name>
<organism evidence="7">
    <name type="scientific">Capitella teleta</name>
    <name type="common">Polychaete worm</name>
    <dbReference type="NCBI Taxonomy" id="283909"/>
    <lineage>
        <taxon>Eukaryota</taxon>
        <taxon>Metazoa</taxon>
        <taxon>Spiralia</taxon>
        <taxon>Lophotrochozoa</taxon>
        <taxon>Annelida</taxon>
        <taxon>Polychaeta</taxon>
        <taxon>Sedentaria</taxon>
        <taxon>Scolecida</taxon>
        <taxon>Capitellidae</taxon>
        <taxon>Capitella</taxon>
    </lineage>
</organism>
<dbReference type="PANTHER" id="PTHR21244:SF1">
    <property type="entry name" value="SMALL RIBOSOMAL SUBUNIT PROTEIN US3M"/>
    <property type="match status" value="1"/>
</dbReference>
<dbReference type="AlphaFoldDB" id="R7V360"/>
<dbReference type="Pfam" id="PF14955">
    <property type="entry name" value="MRP-S24"/>
    <property type="match status" value="1"/>
</dbReference>
<dbReference type="EnsemblMetazoa" id="CapteT19132">
    <property type="protein sequence ID" value="CapteP19132"/>
    <property type="gene ID" value="CapteG19132"/>
</dbReference>
<keyword evidence="6" id="KW-0687">Ribonucleoprotein</keyword>
<dbReference type="InterPro" id="IPR026146">
    <property type="entry name" value="Ribosomal_uS3m"/>
</dbReference>
<proteinExistence type="inferred from homology"/>
<dbReference type="GO" id="GO:0005739">
    <property type="term" value="C:mitochondrion"/>
    <property type="evidence" value="ECO:0007669"/>
    <property type="project" value="UniProtKB-SubCell"/>
</dbReference>
<sequence length="171" mass="19653">MSRLLSMLQTPVGHAEASWALLLRRGIYTSPVAQKNIRAGQIKSSINANLPLTYEQAQKPHKIGVTKAWNSWNTSNLTGETKDSAATTLEDLFIRQFMKGTWHNYLASEVIIKRRLNVVIVSFIAERQLNARNFYFLVGYTEEMLSTILKRPIKVELQTVRRKRDMTFKLI</sequence>
<dbReference type="OMA" id="FLQGYTE"/>
<dbReference type="PANTHER" id="PTHR21244">
    <property type="entry name" value="MITOCHONDRIAL 28S RIBOSOMAL PROTEIN S24"/>
    <property type="match status" value="1"/>
</dbReference>
<dbReference type="STRING" id="283909.R7V360"/>
<dbReference type="EMBL" id="AMQN01000901">
    <property type="status" value="NOT_ANNOTATED_CDS"/>
    <property type="molecule type" value="Genomic_DNA"/>
</dbReference>
<gene>
    <name evidence="7" type="ORF">CAPTEDRAFT_19132</name>
</gene>
<evidence type="ECO:0000313" key="7">
    <source>
        <dbReference type="EMBL" id="ELU10761.1"/>
    </source>
</evidence>
<evidence type="ECO:0000313" key="8">
    <source>
        <dbReference type="EnsemblMetazoa" id="CapteP19132"/>
    </source>
</evidence>